<name>A0ABR6U717_9ACTN</name>
<gene>
    <name evidence="2" type="ORF">H7344_07300</name>
</gene>
<proteinExistence type="predicted"/>
<comment type="caution">
    <text evidence="2">The sequence shown here is derived from an EMBL/GenBank/DDBJ whole genome shotgun (WGS) entry which is preliminary data.</text>
</comment>
<dbReference type="Gene3D" id="1.10.357.10">
    <property type="entry name" value="Tetracycline Repressor, domain 2"/>
    <property type="match status" value="1"/>
</dbReference>
<keyword evidence="3" id="KW-1185">Reference proteome</keyword>
<evidence type="ECO:0000313" key="3">
    <source>
        <dbReference type="Proteomes" id="UP000604001"/>
    </source>
</evidence>
<feature type="domain" description="PsrA tetracyclin repressor-like C-terminal" evidence="1">
    <location>
        <begin position="95"/>
        <end position="206"/>
    </location>
</feature>
<dbReference type="RefSeq" id="WP_186345349.1">
    <property type="nucleotide sequence ID" value="NZ_BMMR01000003.1"/>
</dbReference>
<protein>
    <submittedName>
        <fullName evidence="2">TetR family transcriptional regulator</fullName>
    </submittedName>
</protein>
<dbReference type="EMBL" id="JACMYC010000003">
    <property type="protein sequence ID" value="MBC2960100.1"/>
    <property type="molecule type" value="Genomic_DNA"/>
</dbReference>
<dbReference type="InterPro" id="IPR009057">
    <property type="entry name" value="Homeodomain-like_sf"/>
</dbReference>
<reference evidence="2 3" key="1">
    <citation type="submission" date="2020-08" db="EMBL/GenBank/DDBJ databases">
        <title>novel species in genus Nocardioides.</title>
        <authorList>
            <person name="Zhang G."/>
        </authorList>
    </citation>
    <scope>NUCLEOTIDE SEQUENCE [LARGE SCALE GENOMIC DNA]</scope>
    <source>
        <strain evidence="2 3">SC8A-24</strain>
    </source>
</reference>
<organism evidence="2 3">
    <name type="scientific">Nocardioides deserti</name>
    <dbReference type="NCBI Taxonomy" id="1588644"/>
    <lineage>
        <taxon>Bacteria</taxon>
        <taxon>Bacillati</taxon>
        <taxon>Actinomycetota</taxon>
        <taxon>Actinomycetes</taxon>
        <taxon>Propionibacteriales</taxon>
        <taxon>Nocardioidaceae</taxon>
        <taxon>Nocardioides</taxon>
    </lineage>
</organism>
<dbReference type="Proteomes" id="UP000604001">
    <property type="component" value="Unassembled WGS sequence"/>
</dbReference>
<dbReference type="InterPro" id="IPR041586">
    <property type="entry name" value="PsrA_TetR_C"/>
</dbReference>
<sequence length="222" mass="24620">MEDENRDARRRMIEVAERLVAEEGLGSVSLRRVGQEAGQRNNSAAQYHFGSRQGLVDAIVQLRSAQIDARRAELLTALEKELDGRPADVRSLVRLLVHPLVESAAGEPRRTHYLRFLANATDHYSLRGSWQVGEFHPPTYQLVVQRLRATLPGVSQATFDRRMRWVSRVSLRLLADHELTLVQDDGGLVAGTTAQVLADVVDMLVALVAAPDDHGDEAGDQD</sequence>
<evidence type="ECO:0000313" key="2">
    <source>
        <dbReference type="EMBL" id="MBC2960100.1"/>
    </source>
</evidence>
<dbReference type="Pfam" id="PF17939">
    <property type="entry name" value="TetR_C_30"/>
    <property type="match status" value="1"/>
</dbReference>
<evidence type="ECO:0000259" key="1">
    <source>
        <dbReference type="Pfam" id="PF17939"/>
    </source>
</evidence>
<dbReference type="SUPFAM" id="SSF46689">
    <property type="entry name" value="Homeodomain-like"/>
    <property type="match status" value="1"/>
</dbReference>
<accession>A0ABR6U717</accession>